<feature type="coiled-coil region" evidence="1">
    <location>
        <begin position="1540"/>
        <end position="1581"/>
    </location>
</feature>
<feature type="region of interest" description="Disordered" evidence="2">
    <location>
        <begin position="21"/>
        <end position="161"/>
    </location>
</feature>
<dbReference type="InterPro" id="IPR001650">
    <property type="entry name" value="Helicase_C-like"/>
</dbReference>
<dbReference type="PROSITE" id="PS51194">
    <property type="entry name" value="HELICASE_CTER"/>
    <property type="match status" value="1"/>
</dbReference>
<dbReference type="GO" id="GO:0032259">
    <property type="term" value="P:methylation"/>
    <property type="evidence" value="ECO:0007669"/>
    <property type="project" value="UniProtKB-KW"/>
</dbReference>
<dbReference type="InterPro" id="IPR027417">
    <property type="entry name" value="P-loop_NTPase"/>
</dbReference>
<gene>
    <name evidence="4" type="ORF">SAMN04488563_0427</name>
</gene>
<evidence type="ECO:0000256" key="1">
    <source>
        <dbReference type="SAM" id="Coils"/>
    </source>
</evidence>
<dbReference type="EMBL" id="LT629791">
    <property type="protein sequence ID" value="SDU17428.1"/>
    <property type="molecule type" value="Genomic_DNA"/>
</dbReference>
<reference evidence="5" key="1">
    <citation type="submission" date="2016-10" db="EMBL/GenBank/DDBJ databases">
        <authorList>
            <person name="Varghese N."/>
            <person name="Submissions S."/>
        </authorList>
    </citation>
    <scope>NUCLEOTIDE SEQUENCE [LARGE SCALE GENOMIC DNA]</scope>
    <source>
        <strain evidence="5">DSM 45079</strain>
    </source>
</reference>
<keyword evidence="5" id="KW-1185">Reference proteome</keyword>
<protein>
    <submittedName>
        <fullName evidence="4">Adenine-specific DNA methylase, N12 class</fullName>
    </submittedName>
</protein>
<dbReference type="STRING" id="419479.SAMN04488563_0427"/>
<feature type="compositionally biased region" description="Low complexity" evidence="2">
    <location>
        <begin position="1756"/>
        <end position="1767"/>
    </location>
</feature>
<dbReference type="GO" id="GO:0008168">
    <property type="term" value="F:methyltransferase activity"/>
    <property type="evidence" value="ECO:0007669"/>
    <property type="project" value="UniProtKB-KW"/>
</dbReference>
<feature type="compositionally biased region" description="Pro residues" evidence="2">
    <location>
        <begin position="1768"/>
        <end position="1787"/>
    </location>
</feature>
<feature type="region of interest" description="Disordered" evidence="2">
    <location>
        <begin position="1744"/>
        <end position="1787"/>
    </location>
</feature>
<accession>A0A1H2GDG6</accession>
<dbReference type="SUPFAM" id="SSF52540">
    <property type="entry name" value="P-loop containing nucleoside triphosphate hydrolases"/>
    <property type="match status" value="2"/>
</dbReference>
<dbReference type="InterPro" id="IPR052933">
    <property type="entry name" value="DNA_Protect_Modify"/>
</dbReference>
<evidence type="ECO:0000313" key="5">
    <source>
        <dbReference type="Proteomes" id="UP000182977"/>
    </source>
</evidence>
<dbReference type="SUPFAM" id="SSF53335">
    <property type="entry name" value="S-adenosyl-L-methionine-dependent methyltransferases"/>
    <property type="match status" value="1"/>
</dbReference>
<dbReference type="PANTHER" id="PTHR41313">
    <property type="entry name" value="ADENINE-SPECIFIC METHYLTRANSFERASE"/>
    <property type="match status" value="1"/>
</dbReference>
<dbReference type="Proteomes" id="UP000182977">
    <property type="component" value="Chromosome I"/>
</dbReference>
<feature type="compositionally biased region" description="Low complexity" evidence="2">
    <location>
        <begin position="69"/>
        <end position="78"/>
    </location>
</feature>
<evidence type="ECO:0000256" key="2">
    <source>
        <dbReference type="SAM" id="MobiDB-lite"/>
    </source>
</evidence>
<name>A0A1H2GDG6_9ACTN</name>
<keyword evidence="1" id="KW-0175">Coiled coil</keyword>
<proteinExistence type="predicted"/>
<dbReference type="InterPro" id="IPR029063">
    <property type="entry name" value="SAM-dependent_MTases_sf"/>
</dbReference>
<evidence type="ECO:0000313" key="4">
    <source>
        <dbReference type="EMBL" id="SDU17428.1"/>
    </source>
</evidence>
<dbReference type="InterPro" id="IPR014001">
    <property type="entry name" value="Helicase_ATP-bd"/>
</dbReference>
<dbReference type="Pfam" id="PF00271">
    <property type="entry name" value="Helicase_C"/>
    <property type="match status" value="1"/>
</dbReference>
<sequence>MAGRRTRTQIDGQLSLESLWAEAEGERDEQVRPAGDGALATGRSGARGGAGGPDDVLLRSGGSGGGTRAGAAGASGRAGLPGRDVPGEGRPSERGAAASRGDGAGRDGLGATPDSAGPAERDRRVPLGDPSSVERGRGPAGHVGRFRPTRQDDLAPSGARSRVRANLDAIALLQRLQREDRAATDDDLRVLARWSSWGAVAALFDEQADQWETERRHLQAVLDESAYAAARRTTINAHYTDPAYVQPMWDLLNRLGFTEGDVLEPGCGAGTFIGLAPPGARMTGIELDPTSAAVAATLYPAATVRTESFADTRFPAGHFDAAIGNVPFGDIRLHDPRHNTGRNTLHNHFIIKALGLTRPGGLVAVLTSHFTLDAQNPAARREMNALADLVAAVRLPTGAHRRAAGSDVVTDLLLLRRRDPQTPPRSTLWETVTDRVIDGESIRLNAYFDRHPEHILGELAVGPGMYSATTLHVRADPASAPTRFATVLDGVVDAARRDGMTMTPRAASPREVRKVARAPEGLWDGHLIAADDTFMVATGGMLEDCPVPATQRRELRSLLGLRDAARALLSAEAADLDDTPQIRQLRTDLADQYRDHVRRFGPINRFTTRATGRVDPETSDPRMSRVAPPVMRIFRSDPFAALVRGLEVFDETTQTANPAMIMTHRVVVPRSPALGADTPEEALAMVLDSHGRVDLAQVARLLGVGADDARAQLGELVYDDPPSGQLVTAAEYLSGNVRQKLTAAVQAVEAEPDRYKVNVAALQGVQPPDLGPADIEARLGAAWIDAATHARFLTELLRDDTIQVEHPGGAIWEVRGVRSSVAAGEEWGTARMPAPAIVKAILEQRPVQVTDELDDGRRVLNPTETAAAQEKANLIQERFADWVWEDPERAQVLLREYNDRFNAIVLRDYSAEGRHLTLPGLARTFTPRDHQRAAVARMINEPAVGLFHEVGAGKTAEMVIGAMELRRLRMVTKPCVVVPNHMLEQFTREWLQLYPTARVLAASSDDLRGEQRRVFVARCATNNWDAVVMTRGAFERIPISPAIESAYQDRELGRLREMLANSRAGQKLSVKRLERALLAAQEQLKKRLDAPRDPGVTFEQTGIDYLVVDELHDYKNLRTVSNIRDAAIDGSRRASDLHMKIEYLRGRHGDRVVTGATATPIANSVTEAHVMQRYLRPDLLAEAGVEDFDAWAATFGQTVTGIEMAPAGGYRLQTRFARFQNVPEMLRMWHVFADVKTGDDLNLPTPDLAPRDDGQRAPVTVVVPAPADLTAYVAHLGERAERVRSGRVDAREDNMLKISTDGRKAALDMRLVGARRPLDEPTKLDIVADNVARIWADHRGARYLIPGTGEHSPLTGAMQIVFCDLGTPREAWNAYDELRDLLTGRGIPHEQVRYIHDAPSDAEKARLFAAARAGQIAVLLGSTSKMGVGTNVQTRAVALHHVDCPWRPADLAQRDGRIMRQGNQNPEIQIYRYVVEGSFDGYLWQTVERKATFIAQIMRSRLDLRSIDDVGDTALSFAEVKALAAGDPLILERANAHADLTRLERLRRAHLRQIDNLRQRSAFHAAQIDDLDRERDQLEAAHTRTIPLGENFTMTIDGVRATKRADAAAAVAQWATQHVLTNSHRAADLGVMGEIAGHTIDATYQPAIGSLGRRAQIRLTLRDVPRSGAKVSVESITDPHGIGVIRVLENRVAAIQTDIAETERLRADAVSELHAAETALGAPFKHELALTEARTALERIETAMSEQAANHSDQEPTAAPQPAITPITRPPAPSHHPPMHPPGMAPR</sequence>
<keyword evidence="4" id="KW-0808">Transferase</keyword>
<organism evidence="4 5">
    <name type="scientific">Jiangella alkaliphila</name>
    <dbReference type="NCBI Taxonomy" id="419479"/>
    <lineage>
        <taxon>Bacteria</taxon>
        <taxon>Bacillati</taxon>
        <taxon>Actinomycetota</taxon>
        <taxon>Actinomycetes</taxon>
        <taxon>Jiangellales</taxon>
        <taxon>Jiangellaceae</taxon>
        <taxon>Jiangella</taxon>
    </lineage>
</organism>
<feature type="domain" description="Helicase C-terminal" evidence="3">
    <location>
        <begin position="1350"/>
        <end position="1505"/>
    </location>
</feature>
<feature type="compositionally biased region" description="Basic and acidic residues" evidence="2">
    <location>
        <begin position="119"/>
        <end position="137"/>
    </location>
</feature>
<dbReference type="SMART" id="SM00487">
    <property type="entry name" value="DEXDc"/>
    <property type="match status" value="1"/>
</dbReference>
<evidence type="ECO:0000259" key="3">
    <source>
        <dbReference type="PROSITE" id="PS51194"/>
    </source>
</evidence>
<dbReference type="Gene3D" id="3.40.50.300">
    <property type="entry name" value="P-loop containing nucleotide triphosphate hydrolases"/>
    <property type="match status" value="2"/>
</dbReference>
<dbReference type="PANTHER" id="PTHR41313:SF1">
    <property type="entry name" value="DNA METHYLASE ADENINE-SPECIFIC DOMAIN-CONTAINING PROTEIN"/>
    <property type="match status" value="1"/>
</dbReference>
<keyword evidence="4" id="KW-0489">Methyltransferase</keyword>
<dbReference type="CDD" id="cd02440">
    <property type="entry name" value="AdoMet_MTases"/>
    <property type="match status" value="1"/>
</dbReference>
<dbReference type="Gene3D" id="3.40.50.150">
    <property type="entry name" value="Vaccinia Virus protein VP39"/>
    <property type="match status" value="1"/>
</dbReference>